<dbReference type="PANTHER" id="PTHR33240">
    <property type="entry name" value="OS08G0508500 PROTEIN"/>
    <property type="match status" value="1"/>
</dbReference>
<dbReference type="OrthoDB" id="2919534at2759"/>
<organism evidence="2 3">
    <name type="scientific">Striga hermonthica</name>
    <name type="common">Purple witchweed</name>
    <name type="synonym">Buchnera hermonthica</name>
    <dbReference type="NCBI Taxonomy" id="68872"/>
    <lineage>
        <taxon>Eukaryota</taxon>
        <taxon>Viridiplantae</taxon>
        <taxon>Streptophyta</taxon>
        <taxon>Embryophyta</taxon>
        <taxon>Tracheophyta</taxon>
        <taxon>Spermatophyta</taxon>
        <taxon>Magnoliopsida</taxon>
        <taxon>eudicotyledons</taxon>
        <taxon>Gunneridae</taxon>
        <taxon>Pentapetalae</taxon>
        <taxon>asterids</taxon>
        <taxon>lamiids</taxon>
        <taxon>Lamiales</taxon>
        <taxon>Orobanchaceae</taxon>
        <taxon>Buchnereae</taxon>
        <taxon>Striga</taxon>
    </lineage>
</organism>
<reference evidence="2" key="1">
    <citation type="submission" date="2019-12" db="EMBL/GenBank/DDBJ databases">
        <authorList>
            <person name="Scholes J."/>
        </authorList>
    </citation>
    <scope>NUCLEOTIDE SEQUENCE</scope>
</reference>
<feature type="region of interest" description="Disordered" evidence="1">
    <location>
        <begin position="1"/>
        <end position="24"/>
    </location>
</feature>
<dbReference type="AlphaFoldDB" id="A0A9N7NAD5"/>
<feature type="compositionally biased region" description="Basic and acidic residues" evidence="1">
    <location>
        <begin position="49"/>
        <end position="58"/>
    </location>
</feature>
<proteinExistence type="predicted"/>
<name>A0A9N7NAD5_STRHE</name>
<evidence type="ECO:0008006" key="4">
    <source>
        <dbReference type="Google" id="ProtNLM"/>
    </source>
</evidence>
<evidence type="ECO:0000313" key="3">
    <source>
        <dbReference type="Proteomes" id="UP001153555"/>
    </source>
</evidence>
<evidence type="ECO:0000256" key="1">
    <source>
        <dbReference type="SAM" id="MobiDB-lite"/>
    </source>
</evidence>
<gene>
    <name evidence="2" type="ORF">SHERM_23645</name>
</gene>
<protein>
    <recommendedName>
        <fullName evidence="4">Peptidase A2 domain-containing protein</fullName>
    </recommendedName>
</protein>
<comment type="caution">
    <text evidence="2">The sequence shown here is derived from an EMBL/GenBank/DDBJ whole genome shotgun (WGS) entry which is preliminary data.</text>
</comment>
<sequence length="304" mass="34679">MQNDKSRHDKSRYSAYHKGHGHNTDQCRNLISTLMKLIDDPQVKMFTHSNDRKKREQFEASPDSDDDSETHHRRKRPPTEVYARQDYHAGKQVQHANNRPAPEPTHNQIYFTTRSPASDALVITTPIMAIRVHRIMVETGAQASILYYDTFKKMGVDLKEVQRRDWIQDFDEKTTLQMGQITLPLKFGGDRQPTRMSLLCPLFFPNCHVLPYKSVCDIDSDELLSSSSASSRPRTTCPPSTSLSCELSTFPQPQSSVPRSHSHRLLVRVPSPELVLAVFSFVVVKNLSVARRLCPVLGFDISEF</sequence>
<feature type="region of interest" description="Disordered" evidence="1">
    <location>
        <begin position="46"/>
        <end position="83"/>
    </location>
</feature>
<evidence type="ECO:0000313" key="2">
    <source>
        <dbReference type="EMBL" id="CAA0827950.1"/>
    </source>
</evidence>
<dbReference type="PANTHER" id="PTHR33240:SF15">
    <property type="entry name" value="GAG-PRO-LIKE PROTEIN"/>
    <property type="match status" value="1"/>
</dbReference>
<dbReference type="EMBL" id="CACSLK010027752">
    <property type="protein sequence ID" value="CAA0827950.1"/>
    <property type="molecule type" value="Genomic_DNA"/>
</dbReference>
<dbReference type="Proteomes" id="UP001153555">
    <property type="component" value="Unassembled WGS sequence"/>
</dbReference>
<accession>A0A9N7NAD5</accession>
<keyword evidence="3" id="KW-1185">Reference proteome</keyword>